<dbReference type="Pfam" id="PF00685">
    <property type="entry name" value="Sulfotransfer_1"/>
    <property type="match status" value="1"/>
</dbReference>
<dbReference type="Gene3D" id="3.40.50.300">
    <property type="entry name" value="P-loop containing nucleotide triphosphate hydrolases"/>
    <property type="match status" value="1"/>
</dbReference>
<feature type="transmembrane region" description="Helical" evidence="1">
    <location>
        <begin position="12"/>
        <end position="30"/>
    </location>
</feature>
<keyword evidence="1" id="KW-1133">Transmembrane helix</keyword>
<dbReference type="GO" id="GO:0008146">
    <property type="term" value="F:sulfotransferase activity"/>
    <property type="evidence" value="ECO:0007669"/>
    <property type="project" value="InterPro"/>
</dbReference>
<evidence type="ECO:0000256" key="1">
    <source>
        <dbReference type="SAM" id="Phobius"/>
    </source>
</evidence>
<dbReference type="AlphaFoldDB" id="A0A8J9S9J0"/>
<name>A0A8J9S9J0_PHATR</name>
<proteinExistence type="predicted"/>
<keyword evidence="1" id="KW-0472">Membrane</keyword>
<evidence type="ECO:0000259" key="2">
    <source>
        <dbReference type="Pfam" id="PF00685"/>
    </source>
</evidence>
<keyword evidence="1" id="KW-0812">Transmembrane</keyword>
<dbReference type="Proteomes" id="UP000836788">
    <property type="component" value="Chromosome 25"/>
</dbReference>
<protein>
    <recommendedName>
        <fullName evidence="2">Sulfotransferase domain-containing protein</fullName>
    </recommendedName>
</protein>
<dbReference type="EMBL" id="OU594966">
    <property type="protein sequence ID" value="CAG9287306.1"/>
    <property type="molecule type" value="Genomic_DNA"/>
</dbReference>
<reference evidence="3" key="1">
    <citation type="submission" date="2022-02" db="EMBL/GenBank/DDBJ databases">
        <authorList>
            <person name="Giguere J D."/>
        </authorList>
    </citation>
    <scope>NUCLEOTIDE SEQUENCE</scope>
    <source>
        <strain evidence="3">CCAP 1055/1</strain>
    </source>
</reference>
<sequence length="443" mass="50454">MKRRDVCRSLHIPGTFVWMILYIASLYWWTQGTTNCSLSSTPSLKTQGSNNGSVLLQFEGGVPADVTTRNGNNDDNARRRAWEQAMLAKHRKATVELERVDSYAHKDTRHQTHPGLYPIDPHARPHPEWRNTHFPDINVVGLPKAGTTQLYNILVSHPRTVAFNPLNKEECFPGNYSDVLHGWDGFVFGEQPTAKQRALQGGLYSTLQNYHQENPQSFPHKLSVNGCLNGRIVAAVYDYLKPPATKKFIIALRDPADWLWAVYNFWAVQDVDVVIPEGEWAHREQHYRSPEMFHDLVASSHDMVFFDNMLGRRALAAFNYVWQFEAMVGRENILYIRNEDLLPGVVARPGGVLDQLAAFAGLNRKGFDSQTFGEISNCNDQKGFVKKCGTSKSNAYEITGGRSMLPETRTLIYLLYYEECKLWSQRYDVVYEDCLNVLEATKS</sequence>
<accession>A0A8J9S9J0</accession>
<dbReference type="InterPro" id="IPR027417">
    <property type="entry name" value="P-loop_NTPase"/>
</dbReference>
<dbReference type="InterPro" id="IPR000863">
    <property type="entry name" value="Sulfotransferase_dom"/>
</dbReference>
<organism evidence="3">
    <name type="scientific">Phaeodactylum tricornutum</name>
    <name type="common">Diatom</name>
    <dbReference type="NCBI Taxonomy" id="2850"/>
    <lineage>
        <taxon>Eukaryota</taxon>
        <taxon>Sar</taxon>
        <taxon>Stramenopiles</taxon>
        <taxon>Ochrophyta</taxon>
        <taxon>Bacillariophyta</taxon>
        <taxon>Bacillariophyceae</taxon>
        <taxon>Bacillariophycidae</taxon>
        <taxon>Naviculales</taxon>
        <taxon>Phaeodactylaceae</taxon>
        <taxon>Phaeodactylum</taxon>
    </lineage>
</organism>
<gene>
    <name evidence="3" type="ORF">PTTT1_LOCUS35128</name>
</gene>
<feature type="domain" description="Sulfotransferase" evidence="2">
    <location>
        <begin position="135"/>
        <end position="363"/>
    </location>
</feature>
<dbReference type="SUPFAM" id="SSF52540">
    <property type="entry name" value="P-loop containing nucleoside triphosphate hydrolases"/>
    <property type="match status" value="1"/>
</dbReference>
<evidence type="ECO:0000313" key="3">
    <source>
        <dbReference type="EMBL" id="CAG9287306.1"/>
    </source>
</evidence>